<dbReference type="GO" id="GO:0003700">
    <property type="term" value="F:DNA-binding transcription factor activity"/>
    <property type="evidence" value="ECO:0007669"/>
    <property type="project" value="InterPro"/>
</dbReference>
<comment type="caution">
    <text evidence="5">The sequence shown here is derived from an EMBL/GenBank/DDBJ whole genome shotgun (WGS) entry which is preliminary data.</text>
</comment>
<keyword evidence="3" id="KW-0804">Transcription</keyword>
<dbReference type="RefSeq" id="WP_107545162.1">
    <property type="nucleotide sequence ID" value="NZ_JAMWVB010000002.1"/>
</dbReference>
<keyword evidence="2" id="KW-0238">DNA-binding</keyword>
<dbReference type="EMBL" id="PZFQ01000028">
    <property type="protein sequence ID" value="PTI75052.1"/>
    <property type="molecule type" value="Genomic_DNA"/>
</dbReference>
<evidence type="ECO:0000259" key="4">
    <source>
        <dbReference type="PROSITE" id="PS01124"/>
    </source>
</evidence>
<dbReference type="InterPro" id="IPR020449">
    <property type="entry name" value="Tscrpt_reg_AraC-type_HTH"/>
</dbReference>
<dbReference type="PROSITE" id="PS00041">
    <property type="entry name" value="HTH_ARAC_FAMILY_1"/>
    <property type="match status" value="1"/>
</dbReference>
<accession>A0A9Q6HN73</accession>
<evidence type="ECO:0000256" key="3">
    <source>
        <dbReference type="ARBA" id="ARBA00023163"/>
    </source>
</evidence>
<dbReference type="Proteomes" id="UP000241960">
    <property type="component" value="Unassembled WGS sequence"/>
</dbReference>
<evidence type="ECO:0000256" key="1">
    <source>
        <dbReference type="ARBA" id="ARBA00023015"/>
    </source>
</evidence>
<gene>
    <name evidence="5" type="ORF">BU058_09000</name>
</gene>
<dbReference type="Pfam" id="PF12833">
    <property type="entry name" value="HTH_18"/>
    <property type="match status" value="1"/>
</dbReference>
<sequence length="404" mass="47607">MNEETLKILQMHALQLLGIQLESYESNNIKGIGNCIRTPFTKTTSKQYKDELKHFLKHMNSNKIYHYKNQFGVNFLMFKFKKYKQIYIIGPFIEKRPNERRCYEIMKELNIDYGQFSILKQYLLKIPLCHKLKAQKMCRLAVQFLKKKNNIYDIVKIDFHFHIKKENIAANQVQMDYILEDIEYRYKLENQLLTAVEYGNVDEAIATFHMMSLSLVGLSRVKDDLSNERYKAYLINTLCRKAIEKVGVGLLQIDEISTRFASRIDQAKDIVTLDELMASTIIAYSELAMKAKSNDFSPKLSKAIQYIERNLNCVLTLNKIAEHVELAPSYLSRIFNQELHKSISKYITELRIEKGRDLLVRTNMTIAEIAYYVGFREQSYFSQCFKKQYGKPPLKFRTEHKVFY</sequence>
<dbReference type="InterPro" id="IPR018060">
    <property type="entry name" value="HTH_AraC"/>
</dbReference>
<name>A0A9Q6HN73_9STAP</name>
<dbReference type="PANTHER" id="PTHR43280">
    <property type="entry name" value="ARAC-FAMILY TRANSCRIPTIONAL REGULATOR"/>
    <property type="match status" value="1"/>
</dbReference>
<keyword evidence="1" id="KW-0805">Transcription regulation</keyword>
<dbReference type="Gene3D" id="1.10.10.60">
    <property type="entry name" value="Homeodomain-like"/>
    <property type="match status" value="2"/>
</dbReference>
<organism evidence="5 6">
    <name type="scientific">Staphylococcus succinus</name>
    <dbReference type="NCBI Taxonomy" id="61015"/>
    <lineage>
        <taxon>Bacteria</taxon>
        <taxon>Bacillati</taxon>
        <taxon>Bacillota</taxon>
        <taxon>Bacilli</taxon>
        <taxon>Bacillales</taxon>
        <taxon>Staphylococcaceae</taxon>
        <taxon>Staphylococcus</taxon>
    </lineage>
</organism>
<protein>
    <submittedName>
        <fullName evidence="5">AraC family transcriptional regulator</fullName>
    </submittedName>
</protein>
<dbReference type="InterPro" id="IPR018062">
    <property type="entry name" value="HTH_AraC-typ_CS"/>
</dbReference>
<dbReference type="PANTHER" id="PTHR43280:SF28">
    <property type="entry name" value="HTH-TYPE TRANSCRIPTIONAL ACTIVATOR RHAS"/>
    <property type="match status" value="1"/>
</dbReference>
<evidence type="ECO:0000256" key="2">
    <source>
        <dbReference type="ARBA" id="ARBA00023125"/>
    </source>
</evidence>
<dbReference type="InterPro" id="IPR009057">
    <property type="entry name" value="Homeodomain-like_sf"/>
</dbReference>
<dbReference type="PRINTS" id="PR00032">
    <property type="entry name" value="HTHARAC"/>
</dbReference>
<feature type="domain" description="HTH araC/xylS-type" evidence="4">
    <location>
        <begin position="301"/>
        <end position="399"/>
    </location>
</feature>
<dbReference type="AlphaFoldDB" id="A0A9Q6HN73"/>
<dbReference type="PROSITE" id="PS01124">
    <property type="entry name" value="HTH_ARAC_FAMILY_2"/>
    <property type="match status" value="1"/>
</dbReference>
<proteinExistence type="predicted"/>
<evidence type="ECO:0000313" key="5">
    <source>
        <dbReference type="EMBL" id="PTI75052.1"/>
    </source>
</evidence>
<dbReference type="SMART" id="SM00342">
    <property type="entry name" value="HTH_ARAC"/>
    <property type="match status" value="1"/>
</dbReference>
<evidence type="ECO:0000313" key="6">
    <source>
        <dbReference type="Proteomes" id="UP000241960"/>
    </source>
</evidence>
<reference evidence="5 6" key="1">
    <citation type="journal article" date="2016" name="Front. Microbiol.">
        <title>Comprehensive Phylogenetic Analysis of Bovine Non-aureus Staphylococci Species Based on Whole-Genome Sequencing.</title>
        <authorList>
            <person name="Naushad S."/>
            <person name="Barkema H.W."/>
            <person name="Luby C."/>
            <person name="Condas L.A."/>
            <person name="Nobrega D.B."/>
            <person name="Carson D.A."/>
            <person name="De Buck J."/>
        </authorList>
    </citation>
    <scope>NUCLEOTIDE SEQUENCE [LARGE SCALE GENOMIC DNA]</scope>
    <source>
        <strain evidence="5 6">SNUC 1231</strain>
    </source>
</reference>
<dbReference type="SUPFAM" id="SSF46689">
    <property type="entry name" value="Homeodomain-like"/>
    <property type="match status" value="2"/>
</dbReference>
<dbReference type="GO" id="GO:0043565">
    <property type="term" value="F:sequence-specific DNA binding"/>
    <property type="evidence" value="ECO:0007669"/>
    <property type="project" value="InterPro"/>
</dbReference>